<reference evidence="2 4" key="1">
    <citation type="journal article" date="2009" name="Stand. Genomic Sci.">
        <title>Complete genome sequence of Halogeometricum borinquense type strain (PR3).</title>
        <authorList>
            <person name="Malfatti S."/>
            <person name="Tindall B.J."/>
            <person name="Schneider S."/>
            <person name="Fahnrich R."/>
            <person name="Lapidus A."/>
            <person name="Labuttii K."/>
            <person name="Copeland A."/>
            <person name="Glavina Del Rio T."/>
            <person name="Nolan M."/>
            <person name="Chen F."/>
            <person name="Lucas S."/>
            <person name="Tice H."/>
            <person name="Cheng J.F."/>
            <person name="Bruce D."/>
            <person name="Goodwin L."/>
            <person name="Pitluck S."/>
            <person name="Anderson I."/>
            <person name="Pati A."/>
            <person name="Ivanova N."/>
            <person name="Mavromatis K."/>
            <person name="Chen A."/>
            <person name="Palaniappan K."/>
            <person name="D'haeseleer P."/>
            <person name="Goker M."/>
            <person name="Bristow J."/>
            <person name="Eisen J.A."/>
            <person name="Markowitz V."/>
            <person name="Hugenholtz P."/>
            <person name="Kyrpides N.C."/>
            <person name="Klenk H.P."/>
            <person name="Chain P."/>
        </authorList>
    </citation>
    <scope>NUCLEOTIDE SEQUENCE [LARGE SCALE GENOMIC DNA]</scope>
    <source>
        <strain evidence="4">ATCC 700274 / DSM 11551 / JCM 10706 / KCTC 4070 / PR3</strain>
        <strain evidence="2">PR 3</strain>
    </source>
</reference>
<evidence type="ECO:0000256" key="1">
    <source>
        <dbReference type="SAM" id="MobiDB-lite"/>
    </source>
</evidence>
<sequence length="33" mass="3539">MSEFDGGNTAPFGDRPTETDSYVESSVVRWGSG</sequence>
<dbReference type="HOGENOM" id="CLU_3379862_0_0_2"/>
<evidence type="ECO:0000313" key="5">
    <source>
        <dbReference type="Proteomes" id="UP000011585"/>
    </source>
</evidence>
<evidence type="ECO:0000313" key="3">
    <source>
        <dbReference type="EMBL" id="ELY23128.1"/>
    </source>
</evidence>
<dbReference type="STRING" id="469382.Hbor_03670"/>
<feature type="region of interest" description="Disordered" evidence="1">
    <location>
        <begin position="1"/>
        <end position="33"/>
    </location>
</feature>
<organism evidence="2 4">
    <name type="scientific">Halogeometricum borinquense (strain ATCC 700274 / DSM 11551 / JCM 10706 / KCTC 4070 / PR3)</name>
    <dbReference type="NCBI Taxonomy" id="469382"/>
    <lineage>
        <taxon>Archaea</taxon>
        <taxon>Methanobacteriati</taxon>
        <taxon>Methanobacteriota</taxon>
        <taxon>Stenosarchaea group</taxon>
        <taxon>Halobacteria</taxon>
        <taxon>Halobacteriales</taxon>
        <taxon>Haloferacaceae</taxon>
        <taxon>Halogeometricum</taxon>
    </lineage>
</organism>
<reference evidence="3 5" key="2">
    <citation type="journal article" date="2014" name="PLoS Genet.">
        <title>Phylogenetically driven sequencing of extremely halophilic archaea reveals strategies for static and dynamic osmo-response.</title>
        <authorList>
            <person name="Becker E.A."/>
            <person name="Seitzer P.M."/>
            <person name="Tritt A."/>
            <person name="Larsen D."/>
            <person name="Krusor M."/>
            <person name="Yao A.I."/>
            <person name="Wu D."/>
            <person name="Madern D."/>
            <person name="Eisen J.A."/>
            <person name="Darling A.E."/>
            <person name="Facciotti M.T."/>
        </authorList>
    </citation>
    <scope>NUCLEOTIDE SEQUENCE [LARGE SCALE GENOMIC DNA]</scope>
    <source>
        <strain evidence="3 5">DSM 11551</strain>
    </source>
</reference>
<dbReference type="AlphaFoldDB" id="E4NKS6"/>
<gene>
    <name evidence="2" type="ordered locus">Hbor_03670</name>
    <name evidence="3" type="ORF">C499_19367</name>
</gene>
<proteinExistence type="predicted"/>
<name>E4NKS6_HALBP</name>
<protein>
    <submittedName>
        <fullName evidence="2">Uncharacterized protein</fullName>
    </submittedName>
</protein>
<evidence type="ECO:0000313" key="4">
    <source>
        <dbReference type="Proteomes" id="UP000006663"/>
    </source>
</evidence>
<dbReference type="Proteomes" id="UP000006663">
    <property type="component" value="Chromosome"/>
</dbReference>
<dbReference type="EMBL" id="CP001690">
    <property type="protein sequence ID" value="ADQ65972.1"/>
    <property type="molecule type" value="Genomic_DNA"/>
</dbReference>
<dbReference type="KEGG" id="hbo:Hbor_03670"/>
<dbReference type="Proteomes" id="UP000011585">
    <property type="component" value="Unassembled WGS sequence"/>
</dbReference>
<evidence type="ECO:0000313" key="2">
    <source>
        <dbReference type="EMBL" id="ADQ65972.1"/>
    </source>
</evidence>
<dbReference type="EMBL" id="AOHT01000053">
    <property type="protein sequence ID" value="ELY23128.1"/>
    <property type="molecule type" value="Genomic_DNA"/>
</dbReference>
<keyword evidence="4" id="KW-1185">Reference proteome</keyword>
<accession>E4NKS6</accession>